<protein>
    <submittedName>
        <fullName evidence="1">Uncharacterized protein</fullName>
    </submittedName>
</protein>
<name>A0AAV4VD09_9ARAC</name>
<evidence type="ECO:0000313" key="1">
    <source>
        <dbReference type="EMBL" id="GIY67958.1"/>
    </source>
</evidence>
<reference evidence="1 2" key="1">
    <citation type="submission" date="2021-06" db="EMBL/GenBank/DDBJ databases">
        <title>Caerostris darwini draft genome.</title>
        <authorList>
            <person name="Kono N."/>
            <person name="Arakawa K."/>
        </authorList>
    </citation>
    <scope>NUCLEOTIDE SEQUENCE [LARGE SCALE GENOMIC DNA]</scope>
</reference>
<accession>A0AAV4VD09</accession>
<dbReference type="AlphaFoldDB" id="A0AAV4VD09"/>
<gene>
    <name evidence="1" type="ORF">CDAR_243611</name>
</gene>
<proteinExistence type="predicted"/>
<evidence type="ECO:0000313" key="2">
    <source>
        <dbReference type="Proteomes" id="UP001054837"/>
    </source>
</evidence>
<keyword evidence="2" id="KW-1185">Reference proteome</keyword>
<dbReference type="EMBL" id="BPLQ01012806">
    <property type="protein sequence ID" value="GIY67958.1"/>
    <property type="molecule type" value="Genomic_DNA"/>
</dbReference>
<dbReference type="Proteomes" id="UP001054837">
    <property type="component" value="Unassembled WGS sequence"/>
</dbReference>
<organism evidence="1 2">
    <name type="scientific">Caerostris darwini</name>
    <dbReference type="NCBI Taxonomy" id="1538125"/>
    <lineage>
        <taxon>Eukaryota</taxon>
        <taxon>Metazoa</taxon>
        <taxon>Ecdysozoa</taxon>
        <taxon>Arthropoda</taxon>
        <taxon>Chelicerata</taxon>
        <taxon>Arachnida</taxon>
        <taxon>Araneae</taxon>
        <taxon>Araneomorphae</taxon>
        <taxon>Entelegynae</taxon>
        <taxon>Araneoidea</taxon>
        <taxon>Araneidae</taxon>
        <taxon>Caerostris</taxon>
    </lineage>
</organism>
<comment type="caution">
    <text evidence="1">The sequence shown here is derived from an EMBL/GenBank/DDBJ whole genome shotgun (WGS) entry which is preliminary data.</text>
</comment>
<sequence>MARLRVTNEPNRTGLVSRISLVTKSKKSLARRLVISKNSYVGALVCRDFTHGMNSYGFDLATVLVLDDKREGFPAAFIVSNRQDRVALEVAFKAI</sequence>